<dbReference type="Proteomes" id="UP000671879">
    <property type="component" value="Chromosome"/>
</dbReference>
<dbReference type="PRINTS" id="PR00598">
    <property type="entry name" value="HTHMARR"/>
</dbReference>
<dbReference type="SMART" id="SM00347">
    <property type="entry name" value="HTH_MARR"/>
    <property type="match status" value="1"/>
</dbReference>
<evidence type="ECO:0000256" key="2">
    <source>
        <dbReference type="ARBA" id="ARBA00023125"/>
    </source>
</evidence>
<evidence type="ECO:0000313" key="6">
    <source>
        <dbReference type="Proteomes" id="UP000671879"/>
    </source>
</evidence>
<accession>A0A9Q7EXM2</accession>
<keyword evidence="6" id="KW-1185">Reference proteome</keyword>
<dbReference type="InterPro" id="IPR036390">
    <property type="entry name" value="WH_DNA-bd_sf"/>
</dbReference>
<evidence type="ECO:0000313" key="5">
    <source>
        <dbReference type="EMBL" id="QTX32620.1"/>
    </source>
</evidence>
<dbReference type="AlphaFoldDB" id="A0A9Q7EXM2"/>
<dbReference type="PROSITE" id="PS50995">
    <property type="entry name" value="HTH_MARR_2"/>
    <property type="match status" value="1"/>
</dbReference>
<evidence type="ECO:0000256" key="1">
    <source>
        <dbReference type="ARBA" id="ARBA00023015"/>
    </source>
</evidence>
<dbReference type="InterPro" id="IPR023187">
    <property type="entry name" value="Tscrpt_reg_MarR-type_CS"/>
</dbReference>
<proteinExistence type="predicted"/>
<dbReference type="PANTHER" id="PTHR42756">
    <property type="entry name" value="TRANSCRIPTIONAL REGULATOR, MARR"/>
    <property type="match status" value="1"/>
</dbReference>
<dbReference type="PANTHER" id="PTHR42756:SF1">
    <property type="entry name" value="TRANSCRIPTIONAL REPRESSOR OF EMRAB OPERON"/>
    <property type="match status" value="1"/>
</dbReference>
<feature type="domain" description="HTH marR-type" evidence="4">
    <location>
        <begin position="2"/>
        <end position="134"/>
    </location>
</feature>
<protein>
    <submittedName>
        <fullName evidence="5">Winged helix-turn-helix transcriptional regulator</fullName>
    </submittedName>
</protein>
<name>A0A9Q7EXM2_9BACT</name>
<keyword evidence="1" id="KW-0805">Transcription regulation</keyword>
<evidence type="ECO:0000256" key="3">
    <source>
        <dbReference type="ARBA" id="ARBA00023163"/>
    </source>
</evidence>
<dbReference type="PROSITE" id="PS01117">
    <property type="entry name" value="HTH_MARR_1"/>
    <property type="match status" value="1"/>
</dbReference>
<dbReference type="EMBL" id="CP072943">
    <property type="protein sequence ID" value="QTX32620.1"/>
    <property type="molecule type" value="Genomic_DNA"/>
</dbReference>
<keyword evidence="3" id="KW-0804">Transcription</keyword>
<dbReference type="InterPro" id="IPR036388">
    <property type="entry name" value="WH-like_DNA-bd_sf"/>
</dbReference>
<keyword evidence="2" id="KW-0238">DNA-binding</keyword>
<sequence>MNGSVGRLVSILYRKQQVYLNGALKPFGLTASELPVLSCLFGNDGVSQEDLSCFLSIDKASTARTVQSLVDKGFLTKEKDPSDRRANRILLTARALRQKEEIGEVLQRWTRFLTEDFGEESLTVLFRLLEEMARKASTADLRELDKVDDEKNG</sequence>
<evidence type="ECO:0000259" key="4">
    <source>
        <dbReference type="PROSITE" id="PS50995"/>
    </source>
</evidence>
<reference evidence="6" key="1">
    <citation type="submission" date="2021-04" db="EMBL/GenBank/DDBJ databases">
        <title>A novel Synergistetes isolate from a pyrite-forming mixed culture.</title>
        <authorList>
            <person name="Bunk B."/>
            <person name="Sproer C."/>
            <person name="Spring S."/>
            <person name="Pester M."/>
        </authorList>
    </citation>
    <scope>NUCLEOTIDE SEQUENCE [LARGE SCALE GENOMIC DNA]</scope>
    <source>
        <strain evidence="6">J.5.4.2-T.3.5.2</strain>
    </source>
</reference>
<organism evidence="5 6">
    <name type="scientific">Aminithiophilus ramosus</name>
    <dbReference type="NCBI Taxonomy" id="3029084"/>
    <lineage>
        <taxon>Bacteria</taxon>
        <taxon>Thermotogati</taxon>
        <taxon>Synergistota</taxon>
        <taxon>Synergistia</taxon>
        <taxon>Synergistales</taxon>
        <taxon>Aminithiophilaceae</taxon>
        <taxon>Aminithiophilus</taxon>
    </lineage>
</organism>
<dbReference type="Gene3D" id="1.10.10.10">
    <property type="entry name" value="Winged helix-like DNA-binding domain superfamily/Winged helix DNA-binding domain"/>
    <property type="match status" value="1"/>
</dbReference>
<dbReference type="Pfam" id="PF01047">
    <property type="entry name" value="MarR"/>
    <property type="match status" value="1"/>
</dbReference>
<dbReference type="RefSeq" id="WP_274373868.1">
    <property type="nucleotide sequence ID" value="NZ_CP072943.1"/>
</dbReference>
<dbReference type="InterPro" id="IPR000835">
    <property type="entry name" value="HTH_MarR-typ"/>
</dbReference>
<dbReference type="SUPFAM" id="SSF46785">
    <property type="entry name" value="Winged helix' DNA-binding domain"/>
    <property type="match status" value="1"/>
</dbReference>
<dbReference type="GO" id="GO:0003677">
    <property type="term" value="F:DNA binding"/>
    <property type="evidence" value="ECO:0007669"/>
    <property type="project" value="UniProtKB-KW"/>
</dbReference>
<dbReference type="KEGG" id="aram:KAR29_01365"/>
<dbReference type="GO" id="GO:0003700">
    <property type="term" value="F:DNA-binding transcription factor activity"/>
    <property type="evidence" value="ECO:0007669"/>
    <property type="project" value="InterPro"/>
</dbReference>
<gene>
    <name evidence="5" type="ORF">KAR29_01365</name>
</gene>